<dbReference type="Gene3D" id="3.40.50.10540">
    <property type="entry name" value="Crotonobetainyl-coa:carnitine coa-transferase, domain 1"/>
    <property type="match status" value="1"/>
</dbReference>
<dbReference type="PANTHER" id="PTHR48207">
    <property type="entry name" value="SUCCINATE--HYDROXYMETHYLGLUTARATE COA-TRANSFERASE"/>
    <property type="match status" value="1"/>
</dbReference>
<dbReference type="PANTHER" id="PTHR48207:SF4">
    <property type="entry name" value="BLL6097 PROTEIN"/>
    <property type="match status" value="1"/>
</dbReference>
<dbReference type="Pfam" id="PF02515">
    <property type="entry name" value="CoA_transf_3"/>
    <property type="match status" value="1"/>
</dbReference>
<dbReference type="GO" id="GO:0008410">
    <property type="term" value="F:CoA-transferase activity"/>
    <property type="evidence" value="ECO:0007669"/>
    <property type="project" value="TreeGrafter"/>
</dbReference>
<dbReference type="PATRIC" id="fig|909613.9.peg.4063"/>
<dbReference type="Proteomes" id="UP000019277">
    <property type="component" value="Unassembled WGS sequence"/>
</dbReference>
<protein>
    <recommendedName>
        <fullName evidence="4">CAIB/BAIF family protein</fullName>
    </recommendedName>
</protein>
<dbReference type="InterPro" id="IPR050483">
    <property type="entry name" value="CoA-transferase_III_domain"/>
</dbReference>
<sequence>MSAAEPTAALRGIRVIDMAAVVMGPYAAQILGDFGADVIKVEPPAGDMTRFTHPQRHEGMGALALNVNRNKRSLSLDLKSAEGREVFLDLVRSADVLITNTRPGGLRRLGLDYESLAAVNPRLVYCSAQGFRGNSDRADHAAYDEIVQSGSGLADLMRRATGTPTYVPTILADKVCALTIVYAALIAVIHQRATGAGQHVEVPMTDTMLAFNLVEHLAGQTFEPPAGPVGFPRSLSAGHRAMSTADGWACIIPYTPRDIRNFFTAIDRPDLAGDERFATSGQLARHYSDLYELIEQLAPERTTAQWARICADNSIPFSPVLDLDHAAEDPYFTEGGLLSVAEHPTEGAYRVVGNPLAFSETPPTIRSHTPALGQHTTELLTELGYDAEAIADLVAKSVVGTPGTGA</sequence>
<accession>W7IJW0</accession>
<evidence type="ECO:0008006" key="4">
    <source>
        <dbReference type="Google" id="ProtNLM"/>
    </source>
</evidence>
<dbReference type="eggNOG" id="COG1804">
    <property type="taxonomic scope" value="Bacteria"/>
</dbReference>
<name>W7IJW0_9PSEU</name>
<dbReference type="InterPro" id="IPR023606">
    <property type="entry name" value="CoA-Trfase_III_dom_1_sf"/>
</dbReference>
<gene>
    <name evidence="2" type="ORF">UO65_4062</name>
</gene>
<dbReference type="STRING" id="909613.UO65_4062"/>
<dbReference type="InterPro" id="IPR044855">
    <property type="entry name" value="CoA-Trfase_III_dom3_sf"/>
</dbReference>
<comment type="caution">
    <text evidence="2">The sequence shown here is derived from an EMBL/GenBank/DDBJ whole genome shotgun (WGS) entry which is preliminary data.</text>
</comment>
<dbReference type="SUPFAM" id="SSF89796">
    <property type="entry name" value="CoA-transferase family III (CaiB/BaiF)"/>
    <property type="match status" value="1"/>
</dbReference>
<evidence type="ECO:0000313" key="2">
    <source>
        <dbReference type="EMBL" id="EWC60638.1"/>
    </source>
</evidence>
<organism evidence="2 3">
    <name type="scientific">Actinokineospora spheciospongiae</name>
    <dbReference type="NCBI Taxonomy" id="909613"/>
    <lineage>
        <taxon>Bacteria</taxon>
        <taxon>Bacillati</taxon>
        <taxon>Actinomycetota</taxon>
        <taxon>Actinomycetes</taxon>
        <taxon>Pseudonocardiales</taxon>
        <taxon>Pseudonocardiaceae</taxon>
        <taxon>Actinokineospora</taxon>
    </lineage>
</organism>
<dbReference type="EMBL" id="AYXG01000148">
    <property type="protein sequence ID" value="EWC60638.1"/>
    <property type="molecule type" value="Genomic_DNA"/>
</dbReference>
<evidence type="ECO:0000256" key="1">
    <source>
        <dbReference type="ARBA" id="ARBA00022679"/>
    </source>
</evidence>
<keyword evidence="3" id="KW-1185">Reference proteome</keyword>
<keyword evidence="1" id="KW-0808">Transferase</keyword>
<dbReference type="RefSeq" id="WP_035284830.1">
    <property type="nucleotide sequence ID" value="NZ_AYXG01000148.1"/>
</dbReference>
<dbReference type="InterPro" id="IPR003673">
    <property type="entry name" value="CoA-Trfase_fam_III"/>
</dbReference>
<dbReference type="AlphaFoldDB" id="W7IJW0"/>
<reference evidence="2 3" key="1">
    <citation type="journal article" date="2014" name="Genome Announc.">
        <title>Draft Genome Sequence of the Antitrypanosomally Active Sponge-Associated Bacterium Actinokineospora sp. Strain EG49.</title>
        <authorList>
            <person name="Harjes J."/>
            <person name="Ryu T."/>
            <person name="Abdelmohsen U.R."/>
            <person name="Moitinho-Silva L."/>
            <person name="Horn H."/>
            <person name="Ravasi T."/>
            <person name="Hentschel U."/>
        </authorList>
    </citation>
    <scope>NUCLEOTIDE SEQUENCE [LARGE SCALE GENOMIC DNA]</scope>
    <source>
        <strain evidence="2 3">EG49</strain>
    </source>
</reference>
<dbReference type="OrthoDB" id="9797653at2"/>
<proteinExistence type="predicted"/>
<evidence type="ECO:0000313" key="3">
    <source>
        <dbReference type="Proteomes" id="UP000019277"/>
    </source>
</evidence>
<dbReference type="Gene3D" id="3.30.1540.10">
    <property type="entry name" value="formyl-coa transferase, domain 3"/>
    <property type="match status" value="1"/>
</dbReference>